<gene>
    <name evidence="1" type="ORF">LSAT_V11C500273580</name>
</gene>
<dbReference type="AlphaFoldDB" id="A0A9R1VEY7"/>
<proteinExistence type="predicted"/>
<dbReference type="PANTHER" id="PTHR12224">
    <property type="entry name" value="BETA-1,4-MANNOSYL-GLYCOPROTEIN BETA-1,4-N-ACETYLGLUCOSAMINYL-TRANSFERASE"/>
    <property type="match status" value="1"/>
</dbReference>
<dbReference type="Pfam" id="PF04724">
    <property type="entry name" value="Glyco_transf_17"/>
    <property type="match status" value="1"/>
</dbReference>
<name>A0A9R1VEY7_LACSA</name>
<organism evidence="1 2">
    <name type="scientific">Lactuca sativa</name>
    <name type="common">Garden lettuce</name>
    <dbReference type="NCBI Taxonomy" id="4236"/>
    <lineage>
        <taxon>Eukaryota</taxon>
        <taxon>Viridiplantae</taxon>
        <taxon>Streptophyta</taxon>
        <taxon>Embryophyta</taxon>
        <taxon>Tracheophyta</taxon>
        <taxon>Spermatophyta</taxon>
        <taxon>Magnoliopsida</taxon>
        <taxon>eudicotyledons</taxon>
        <taxon>Gunneridae</taxon>
        <taxon>Pentapetalae</taxon>
        <taxon>asterids</taxon>
        <taxon>campanulids</taxon>
        <taxon>Asterales</taxon>
        <taxon>Asteraceae</taxon>
        <taxon>Cichorioideae</taxon>
        <taxon>Cichorieae</taxon>
        <taxon>Lactucinae</taxon>
        <taxon>Lactuca</taxon>
    </lineage>
</organism>
<reference evidence="1 2" key="1">
    <citation type="journal article" date="2017" name="Nat. Commun.">
        <title>Genome assembly with in vitro proximity ligation data and whole-genome triplication in lettuce.</title>
        <authorList>
            <person name="Reyes-Chin-Wo S."/>
            <person name="Wang Z."/>
            <person name="Yang X."/>
            <person name="Kozik A."/>
            <person name="Arikit S."/>
            <person name="Song C."/>
            <person name="Xia L."/>
            <person name="Froenicke L."/>
            <person name="Lavelle D.O."/>
            <person name="Truco M.J."/>
            <person name="Xia R."/>
            <person name="Zhu S."/>
            <person name="Xu C."/>
            <person name="Xu H."/>
            <person name="Xu X."/>
            <person name="Cox K."/>
            <person name="Korf I."/>
            <person name="Meyers B.C."/>
            <person name="Michelmore R.W."/>
        </authorList>
    </citation>
    <scope>NUCLEOTIDE SEQUENCE [LARGE SCALE GENOMIC DNA]</scope>
    <source>
        <strain evidence="2">cv. Salinas</strain>
        <tissue evidence="1">Seedlings</tissue>
    </source>
</reference>
<dbReference type="InterPro" id="IPR006813">
    <property type="entry name" value="Glyco_trans_17"/>
</dbReference>
<protein>
    <submittedName>
        <fullName evidence="1">Uncharacterized protein</fullName>
    </submittedName>
</protein>
<evidence type="ECO:0000313" key="2">
    <source>
        <dbReference type="Proteomes" id="UP000235145"/>
    </source>
</evidence>
<keyword evidence="2" id="KW-1185">Reference proteome</keyword>
<dbReference type="PANTHER" id="PTHR12224:SF22">
    <property type="entry name" value="GLYCOSYL TRANSFERASE, FAMILY 17"/>
    <property type="match status" value="1"/>
</dbReference>
<dbReference type="EMBL" id="NBSK02000005">
    <property type="protein sequence ID" value="KAJ0205882.1"/>
    <property type="molecule type" value="Genomic_DNA"/>
</dbReference>
<dbReference type="GO" id="GO:0003830">
    <property type="term" value="F:beta-1,4-mannosylglycoprotein 4-beta-N-acetylglucosaminyltransferase activity"/>
    <property type="evidence" value="ECO:0007669"/>
    <property type="project" value="InterPro"/>
</dbReference>
<accession>A0A9R1VEY7</accession>
<dbReference type="Proteomes" id="UP000235145">
    <property type="component" value="Unassembled WGS sequence"/>
</dbReference>
<evidence type="ECO:0000313" key="1">
    <source>
        <dbReference type="EMBL" id="KAJ0205882.1"/>
    </source>
</evidence>
<dbReference type="GO" id="GO:0016020">
    <property type="term" value="C:membrane"/>
    <property type="evidence" value="ECO:0007669"/>
    <property type="project" value="InterPro"/>
</dbReference>
<sequence>MIAMIHVLGVTNYLYPFEFNVDHGSWRASVYQYQKGKTRYVYYKQTNYLLADSWWYCSFCLRKIRDFVFKMKAYSHTNQVRFSHFLDPKRIQNVLCSPIARSNALTKLICIRTKLNKKTGEGFYQTIKKMNKLGA</sequence>
<comment type="caution">
    <text evidence="1">The sequence shown here is derived from an EMBL/GenBank/DDBJ whole genome shotgun (WGS) entry which is preliminary data.</text>
</comment>